<gene>
    <name evidence="1" type="ORF">CB695_16325</name>
</gene>
<proteinExistence type="predicted"/>
<organism evidence="1">
    <name type="scientific">Salmonella enterica subsp. enterica serovar Chester</name>
    <dbReference type="NCBI Taxonomy" id="149386"/>
    <lineage>
        <taxon>Bacteria</taxon>
        <taxon>Pseudomonadati</taxon>
        <taxon>Pseudomonadota</taxon>
        <taxon>Gammaproteobacteria</taxon>
        <taxon>Enterobacterales</taxon>
        <taxon>Enterobacteriaceae</taxon>
        <taxon>Salmonella</taxon>
    </lineage>
</organism>
<protein>
    <submittedName>
        <fullName evidence="1">Uncharacterized protein</fullName>
    </submittedName>
</protein>
<reference evidence="1" key="1">
    <citation type="submission" date="2018-07" db="EMBL/GenBank/DDBJ databases">
        <authorList>
            <person name="Ashton P.M."/>
            <person name="Dallman T."/>
            <person name="Nair S."/>
            <person name="De Pinna E."/>
            <person name="Peters T."/>
            <person name="Grant K."/>
        </authorList>
    </citation>
    <scope>NUCLEOTIDE SEQUENCE</scope>
    <source>
        <strain evidence="1">368335</strain>
    </source>
</reference>
<comment type="caution">
    <text evidence="1">The sequence shown here is derived from an EMBL/GenBank/DDBJ whole genome shotgun (WGS) entry which is preliminary data.</text>
</comment>
<sequence>MAKEFNEIPNNVNAGAAGVDPAPSFGGVGAGAGSVDNTHAANAFGGMSKNISTFDKAFGYMSYVSAASHFTALIAKMVERNPYLSKFRCGVIDGVNPEMGSAAYVAAPADENGSHWMYGILFFEHGQSVRFREINGKETYYTLASLFGQDGVMDSITKQICEQQNLTSVQFMVMNCIPDLGKTLTEEWAIQLMGQLTLGIFGRIPGYLGQLKLTRGDRFVAQVTAVDEGSLTDVNGSAQRADLMVQVEHTQTGSFDTNPTLMSSERVQGYPSVAGVGYINLRYTGRRAPENGVQDYKQLQAEVVVSLMDSQSSGAMVPIERQLIELAAFAEIAAIGGWRERFMHSLNKTDRRFSRVMEYVEWGDKRPDLSKIDGNREAIEECLNMFAYPEAALVVNHRAGNGIGGLSTMFSEVSQGNTGTLSNILTILDNMAPKGATVFTQRFAEMLKVNTITCNHVVIAGVPTVSGQYFSNSQKRSFQDQDLVSVLSKVGDNQHDAYTYLYAQSYSHRQFNATEQRLYLLKLAASLFGSKQPVVTGESTDLAINPKFAKALLDYVRDNCIFQVNGVTAVNSLANTLFFNNGGENFTLSGNGPNSFGSDYNMSFASGNYSPI</sequence>
<accession>A0A635R8I7</accession>
<dbReference type="EMBL" id="AAMIYH010000015">
    <property type="protein sequence ID" value="EDH8303036.1"/>
    <property type="molecule type" value="Genomic_DNA"/>
</dbReference>
<name>A0A635R8I7_SALET</name>
<dbReference type="AlphaFoldDB" id="A0A635R8I7"/>
<evidence type="ECO:0000313" key="1">
    <source>
        <dbReference type="EMBL" id="EDH8303036.1"/>
    </source>
</evidence>